<keyword evidence="1" id="KW-0732">Signal</keyword>
<dbReference type="Proteomes" id="UP000199759">
    <property type="component" value="Unassembled WGS sequence"/>
</dbReference>
<proteinExistence type="predicted"/>
<keyword evidence="2" id="KW-1133">Transmembrane helix</keyword>
<evidence type="ECO:0000313" key="5">
    <source>
        <dbReference type="Proteomes" id="UP000199759"/>
    </source>
</evidence>
<dbReference type="InterPro" id="IPR011055">
    <property type="entry name" value="Dup_hybrid_motif"/>
</dbReference>
<dbReference type="SUPFAM" id="SSF51261">
    <property type="entry name" value="Duplicated hybrid motif"/>
    <property type="match status" value="1"/>
</dbReference>
<evidence type="ECO:0000256" key="1">
    <source>
        <dbReference type="ARBA" id="ARBA00022729"/>
    </source>
</evidence>
<dbReference type="PANTHER" id="PTHR21666">
    <property type="entry name" value="PEPTIDASE-RELATED"/>
    <property type="match status" value="1"/>
</dbReference>
<dbReference type="OrthoDB" id="9805070at2"/>
<dbReference type="GO" id="GO:0004222">
    <property type="term" value="F:metalloendopeptidase activity"/>
    <property type="evidence" value="ECO:0007669"/>
    <property type="project" value="TreeGrafter"/>
</dbReference>
<feature type="domain" description="M23ase beta-sheet core" evidence="3">
    <location>
        <begin position="84"/>
        <end position="182"/>
    </location>
</feature>
<accession>A0A1G9RPL6</accession>
<dbReference type="EMBL" id="FNHG01000007">
    <property type="protein sequence ID" value="SDM25101.1"/>
    <property type="molecule type" value="Genomic_DNA"/>
</dbReference>
<protein>
    <submittedName>
        <fullName evidence="4">Peptidase family M23</fullName>
    </submittedName>
</protein>
<dbReference type="InterPro" id="IPR050570">
    <property type="entry name" value="Cell_wall_metabolism_enzyme"/>
</dbReference>
<evidence type="ECO:0000256" key="2">
    <source>
        <dbReference type="SAM" id="Phobius"/>
    </source>
</evidence>
<dbReference type="AlphaFoldDB" id="A0A1G9RPL6"/>
<keyword evidence="2" id="KW-0812">Transmembrane</keyword>
<keyword evidence="2" id="KW-0472">Membrane</keyword>
<dbReference type="InterPro" id="IPR016047">
    <property type="entry name" value="M23ase_b-sheet_dom"/>
</dbReference>
<sequence length="190" mass="19816">MTFPRQIILAYSEVVPGADDALIRVRAWRVVASALLLAALLALVLVACASVPSNRARFNAPVADAVVYSAFGDTRQRSGGRVGHHGGIDLAAPYGTPVHAAGDGEVVFAGWGYHGSPHWGLLIAIDHGEGWTTLYAHLSEAGVEVGDRVRGGEPIGHIGTSGNATGPHVHLEVRHEGEPVDPVGHIPGLN</sequence>
<gene>
    <name evidence="4" type="ORF">SAMN04488568_107102</name>
</gene>
<organism evidence="4 5">
    <name type="scientific">Maricaulis salignorans</name>
    <dbReference type="NCBI Taxonomy" id="144026"/>
    <lineage>
        <taxon>Bacteria</taxon>
        <taxon>Pseudomonadati</taxon>
        <taxon>Pseudomonadota</taxon>
        <taxon>Alphaproteobacteria</taxon>
        <taxon>Maricaulales</taxon>
        <taxon>Maricaulaceae</taxon>
        <taxon>Maricaulis</taxon>
    </lineage>
</organism>
<reference evidence="4 5" key="1">
    <citation type="submission" date="2016-10" db="EMBL/GenBank/DDBJ databases">
        <authorList>
            <person name="de Groot N.N."/>
        </authorList>
    </citation>
    <scope>NUCLEOTIDE SEQUENCE [LARGE SCALE GENOMIC DNA]</scope>
    <source>
        <strain evidence="4 5">DSM 16077</strain>
    </source>
</reference>
<dbReference type="STRING" id="144026.SAMN04488568_107102"/>
<feature type="transmembrane region" description="Helical" evidence="2">
    <location>
        <begin position="30"/>
        <end position="51"/>
    </location>
</feature>
<evidence type="ECO:0000313" key="4">
    <source>
        <dbReference type="EMBL" id="SDM25101.1"/>
    </source>
</evidence>
<evidence type="ECO:0000259" key="3">
    <source>
        <dbReference type="Pfam" id="PF01551"/>
    </source>
</evidence>
<dbReference type="Pfam" id="PF01551">
    <property type="entry name" value="Peptidase_M23"/>
    <property type="match status" value="1"/>
</dbReference>
<keyword evidence="5" id="KW-1185">Reference proteome</keyword>
<dbReference type="PANTHER" id="PTHR21666:SF289">
    <property type="entry name" value="L-ALA--D-GLU ENDOPEPTIDASE"/>
    <property type="match status" value="1"/>
</dbReference>
<dbReference type="RefSeq" id="WP_091769328.1">
    <property type="nucleotide sequence ID" value="NZ_FNHG01000007.1"/>
</dbReference>
<dbReference type="CDD" id="cd12797">
    <property type="entry name" value="M23_peptidase"/>
    <property type="match status" value="1"/>
</dbReference>
<dbReference type="Gene3D" id="2.70.70.10">
    <property type="entry name" value="Glucose Permease (Domain IIA)"/>
    <property type="match status" value="1"/>
</dbReference>
<name>A0A1G9RPL6_9PROT</name>